<gene>
    <name evidence="7" type="ORF">HMF8227_00480</name>
</gene>
<dbReference type="RefSeq" id="WP_109338653.1">
    <property type="nucleotide sequence ID" value="NZ_CP029347.1"/>
</dbReference>
<keyword evidence="8" id="KW-1185">Reference proteome</keyword>
<keyword evidence="5 6" id="KW-0472">Membrane</keyword>
<dbReference type="NCBIfam" id="NF037997">
    <property type="entry name" value="Na_Pi_symport"/>
    <property type="match status" value="1"/>
</dbReference>
<dbReference type="OrthoDB" id="9763003at2"/>
<evidence type="ECO:0000256" key="5">
    <source>
        <dbReference type="ARBA" id="ARBA00023136"/>
    </source>
</evidence>
<feature type="transmembrane region" description="Helical" evidence="6">
    <location>
        <begin position="244"/>
        <end position="264"/>
    </location>
</feature>
<dbReference type="KEGG" id="salh:HMF8227_00480"/>
<evidence type="ECO:0000256" key="2">
    <source>
        <dbReference type="ARBA" id="ARBA00022475"/>
    </source>
</evidence>
<evidence type="ECO:0000256" key="4">
    <source>
        <dbReference type="ARBA" id="ARBA00022989"/>
    </source>
</evidence>
<feature type="transmembrane region" description="Helical" evidence="6">
    <location>
        <begin position="170"/>
        <end position="197"/>
    </location>
</feature>
<accession>A0A2S2E026</accession>
<evidence type="ECO:0000256" key="3">
    <source>
        <dbReference type="ARBA" id="ARBA00022692"/>
    </source>
</evidence>
<proteinExistence type="predicted"/>
<reference evidence="7 8" key="1">
    <citation type="submission" date="2018-05" db="EMBL/GenBank/DDBJ databases">
        <title>Salinimonas sp. HMF8227 Genome sequencing and assembly.</title>
        <authorList>
            <person name="Kang H."/>
            <person name="Kang J."/>
            <person name="Cha I."/>
            <person name="Kim H."/>
            <person name="Joh K."/>
        </authorList>
    </citation>
    <scope>NUCLEOTIDE SEQUENCE [LARGE SCALE GENOMIC DNA]</scope>
    <source>
        <strain evidence="7 8">HMF8227</strain>
    </source>
</reference>
<feature type="transmembrane region" description="Helical" evidence="6">
    <location>
        <begin position="209"/>
        <end position="232"/>
    </location>
</feature>
<keyword evidence="2" id="KW-1003">Cell membrane</keyword>
<dbReference type="Proteomes" id="UP000245728">
    <property type="component" value="Chromosome"/>
</dbReference>
<dbReference type="EMBL" id="CP029347">
    <property type="protein sequence ID" value="AWL10976.1"/>
    <property type="molecule type" value="Genomic_DNA"/>
</dbReference>
<dbReference type="AlphaFoldDB" id="A0A2S2E026"/>
<feature type="transmembrane region" description="Helical" evidence="6">
    <location>
        <begin position="135"/>
        <end position="158"/>
    </location>
</feature>
<name>A0A2S2E026_9ALTE</name>
<evidence type="ECO:0000256" key="6">
    <source>
        <dbReference type="SAM" id="Phobius"/>
    </source>
</evidence>
<dbReference type="GO" id="GO:0005886">
    <property type="term" value="C:plasma membrane"/>
    <property type="evidence" value="ECO:0007669"/>
    <property type="project" value="UniProtKB-SubCell"/>
</dbReference>
<dbReference type="GO" id="GO:0005436">
    <property type="term" value="F:sodium:phosphate symporter activity"/>
    <property type="evidence" value="ECO:0007669"/>
    <property type="project" value="InterPro"/>
</dbReference>
<dbReference type="GO" id="GO:0044341">
    <property type="term" value="P:sodium-dependent phosphate transport"/>
    <property type="evidence" value="ECO:0007669"/>
    <property type="project" value="InterPro"/>
</dbReference>
<feature type="transmembrane region" description="Helical" evidence="6">
    <location>
        <begin position="6"/>
        <end position="27"/>
    </location>
</feature>
<feature type="transmembrane region" description="Helical" evidence="6">
    <location>
        <begin position="83"/>
        <end position="104"/>
    </location>
</feature>
<dbReference type="Pfam" id="PF02690">
    <property type="entry name" value="Na_Pi_cotrans"/>
    <property type="match status" value="2"/>
</dbReference>
<feature type="transmembrane region" description="Helical" evidence="6">
    <location>
        <begin position="47"/>
        <end position="71"/>
    </location>
</feature>
<feature type="transmembrane region" description="Helical" evidence="6">
    <location>
        <begin position="276"/>
        <end position="296"/>
    </location>
</feature>
<protein>
    <submittedName>
        <fullName evidence="7">Uncharacterized protein</fullName>
    </submittedName>
</protein>
<dbReference type="InterPro" id="IPR003841">
    <property type="entry name" value="Na/Pi_transpt"/>
</dbReference>
<keyword evidence="3 6" id="KW-0812">Transmembrane</keyword>
<feature type="transmembrane region" description="Helical" evidence="6">
    <location>
        <begin position="111"/>
        <end position="129"/>
    </location>
</feature>
<evidence type="ECO:0000256" key="1">
    <source>
        <dbReference type="ARBA" id="ARBA00004651"/>
    </source>
</evidence>
<organism evidence="7 8">
    <name type="scientific">Saliniradius amylolyticus</name>
    <dbReference type="NCBI Taxonomy" id="2183582"/>
    <lineage>
        <taxon>Bacteria</taxon>
        <taxon>Pseudomonadati</taxon>
        <taxon>Pseudomonadota</taxon>
        <taxon>Gammaproteobacteria</taxon>
        <taxon>Alteromonadales</taxon>
        <taxon>Alteromonadaceae</taxon>
        <taxon>Saliniradius</taxon>
    </lineage>
</organism>
<keyword evidence="4 6" id="KW-1133">Transmembrane helix</keyword>
<comment type="subcellular location">
    <subcellularLocation>
        <location evidence="1">Cell membrane</location>
        <topology evidence="1">Multi-pass membrane protein</topology>
    </subcellularLocation>
</comment>
<sequence length="502" mass="53954">MNWGEIIGFLGLFLTGMWLMTEGLKVAGGNALKSILKHWINSRWRGFVAGVAITGLVQSSSAVTVATIGFVNARLMTFAQSVWVVFGSNVGTTLTAWLVTLIGFKFQLTAITLPIIGIGAFLRIFSPYVKGQSLGMALAGFGLLFMGIDGLGGAFTGISPDSLSFDWLESPVAVGALLGLLLTALTQSSSAAIAIVLTASATGVAGIDMAAAAVIGANVGTTSTAMLASFGATAAAKRLISMHVLFNVITASVALLLLPLLLIWVGDSVKADNIPMFLAIFHSCFNLLGAVIMVFLEPKLSHWLLQKFRRQRKALNIDKSLASVPALAADAIDEQLHVLFAEISRFALLHKDEKGALRLYKEQAEGLDEFIRQTAVSPLTQAQSQQLTSALSVLDRLNSTLDACLELQQLLPAEHLPGEVVNWLQQHQEADSTADWQAFTNSYNALRKAIIGQQLSSGDDALYVDESLRLIALFMQIKRKLREAWRTGEPVSIETLPEVTQN</sequence>
<dbReference type="PANTHER" id="PTHR10010:SF46">
    <property type="entry name" value="SODIUM-DEPENDENT PHOSPHATE TRANSPORT PROTEIN 2B"/>
    <property type="match status" value="1"/>
</dbReference>
<evidence type="ECO:0000313" key="8">
    <source>
        <dbReference type="Proteomes" id="UP000245728"/>
    </source>
</evidence>
<evidence type="ECO:0000313" key="7">
    <source>
        <dbReference type="EMBL" id="AWL10976.1"/>
    </source>
</evidence>
<dbReference type="PANTHER" id="PTHR10010">
    <property type="entry name" value="SOLUTE CARRIER FAMILY 34 SODIUM PHOSPHATE , MEMBER 2-RELATED"/>
    <property type="match status" value="1"/>
</dbReference>